<evidence type="ECO:0000256" key="1">
    <source>
        <dbReference type="SAM" id="MobiDB-lite"/>
    </source>
</evidence>
<gene>
    <name evidence="2" type="ORF">Slin15195_G098820</name>
</gene>
<feature type="region of interest" description="Disordered" evidence="1">
    <location>
        <begin position="1"/>
        <end position="51"/>
    </location>
</feature>
<dbReference type="OrthoDB" id="4509729at2759"/>
<evidence type="ECO:0000313" key="2">
    <source>
        <dbReference type="EMBL" id="USW56563.1"/>
    </source>
</evidence>
<keyword evidence="3" id="KW-1185">Reference proteome</keyword>
<dbReference type="AlphaFoldDB" id="A0A9Q9B2X3"/>
<name>A0A9Q9B2X3_9PEZI</name>
<protein>
    <submittedName>
        <fullName evidence="2">Uncharacterized protein</fullName>
    </submittedName>
</protein>
<proteinExistence type="predicted"/>
<accession>A0A9Q9B2X3</accession>
<dbReference type="Proteomes" id="UP001056384">
    <property type="component" value="Chromosome 8"/>
</dbReference>
<feature type="compositionally biased region" description="Low complexity" evidence="1">
    <location>
        <begin position="1"/>
        <end position="12"/>
    </location>
</feature>
<evidence type="ECO:0000313" key="3">
    <source>
        <dbReference type="Proteomes" id="UP001056384"/>
    </source>
</evidence>
<reference evidence="2" key="1">
    <citation type="submission" date="2022-06" db="EMBL/GenBank/DDBJ databases">
        <title>Complete genome sequences of two strains of the flax pathogen Septoria linicola.</title>
        <authorList>
            <person name="Lapalu N."/>
            <person name="Simon A."/>
            <person name="Demenou B."/>
            <person name="Paumier D."/>
            <person name="Guillot M.-P."/>
            <person name="Gout L."/>
            <person name="Valade R."/>
        </authorList>
    </citation>
    <scope>NUCLEOTIDE SEQUENCE</scope>
    <source>
        <strain evidence="2">SE15195</strain>
    </source>
</reference>
<dbReference type="EMBL" id="CP099425">
    <property type="protein sequence ID" value="USW56563.1"/>
    <property type="molecule type" value="Genomic_DNA"/>
</dbReference>
<sequence length="124" mass="13640">MSSSASSSASASPTLEPRNFSPTSTSAAPFPRPRKVSSQSQIPEAIPEDDVPDFKLQTSSIEQDPLDIKANLTELLNCDQVRGDAKMRQWIQSRLMDAELELSKSLAAFMSVWTLLTNNRTPKT</sequence>
<organism evidence="2 3">
    <name type="scientific">Septoria linicola</name>
    <dbReference type="NCBI Taxonomy" id="215465"/>
    <lineage>
        <taxon>Eukaryota</taxon>
        <taxon>Fungi</taxon>
        <taxon>Dikarya</taxon>
        <taxon>Ascomycota</taxon>
        <taxon>Pezizomycotina</taxon>
        <taxon>Dothideomycetes</taxon>
        <taxon>Dothideomycetidae</taxon>
        <taxon>Mycosphaerellales</taxon>
        <taxon>Mycosphaerellaceae</taxon>
        <taxon>Septoria</taxon>
    </lineage>
</organism>